<sequence length="62" mass="6845">MPSPVLRWGRLWTDMVVLCGRVVRPAVGAGLWWVQAFGLRGRAGLLARSLRRPDNPPAPHSS</sequence>
<proteinExistence type="predicted"/>
<dbReference type="Proteomes" id="UP000655044">
    <property type="component" value="Unassembled WGS sequence"/>
</dbReference>
<accession>A0A8J3WFL3</accession>
<dbReference type="EMBL" id="BOOI01000052">
    <property type="protein sequence ID" value="GIH86942.1"/>
    <property type="molecule type" value="Genomic_DNA"/>
</dbReference>
<protein>
    <submittedName>
        <fullName evidence="1">Uncharacterized protein</fullName>
    </submittedName>
</protein>
<dbReference type="AlphaFoldDB" id="A0A8J3WFL3"/>
<name>A0A8J3WFL3_PLARO</name>
<organism evidence="1 2">
    <name type="scientific">Planobispora rosea</name>
    <dbReference type="NCBI Taxonomy" id="35762"/>
    <lineage>
        <taxon>Bacteria</taxon>
        <taxon>Bacillati</taxon>
        <taxon>Actinomycetota</taxon>
        <taxon>Actinomycetes</taxon>
        <taxon>Streptosporangiales</taxon>
        <taxon>Streptosporangiaceae</taxon>
        <taxon>Planobispora</taxon>
    </lineage>
</organism>
<keyword evidence="2" id="KW-1185">Reference proteome</keyword>
<reference evidence="1" key="1">
    <citation type="submission" date="2021-01" db="EMBL/GenBank/DDBJ databases">
        <title>Whole genome shotgun sequence of Planobispora rosea NBRC 15558.</title>
        <authorList>
            <person name="Komaki H."/>
            <person name="Tamura T."/>
        </authorList>
    </citation>
    <scope>NUCLEOTIDE SEQUENCE</scope>
    <source>
        <strain evidence="1">NBRC 15558</strain>
    </source>
</reference>
<evidence type="ECO:0000313" key="2">
    <source>
        <dbReference type="Proteomes" id="UP000655044"/>
    </source>
</evidence>
<gene>
    <name evidence="1" type="ORF">Pro02_53500</name>
</gene>
<evidence type="ECO:0000313" key="1">
    <source>
        <dbReference type="EMBL" id="GIH86942.1"/>
    </source>
</evidence>
<comment type="caution">
    <text evidence="1">The sequence shown here is derived from an EMBL/GenBank/DDBJ whole genome shotgun (WGS) entry which is preliminary data.</text>
</comment>
<dbReference type="RefSeq" id="WP_068927213.1">
    <property type="nucleotide sequence ID" value="NZ_BOOI01000052.1"/>
</dbReference>